<gene>
    <name evidence="2" type="ORF">EYF80_041717</name>
</gene>
<evidence type="ECO:0000256" key="1">
    <source>
        <dbReference type="SAM" id="MobiDB-lite"/>
    </source>
</evidence>
<dbReference type="EMBL" id="SRLO01000711">
    <property type="protein sequence ID" value="TNN48092.1"/>
    <property type="molecule type" value="Genomic_DNA"/>
</dbReference>
<feature type="region of interest" description="Disordered" evidence="1">
    <location>
        <begin position="1"/>
        <end position="24"/>
    </location>
</feature>
<keyword evidence="3" id="KW-1185">Reference proteome</keyword>
<accession>A0A4Z2G676</accession>
<evidence type="ECO:0000313" key="2">
    <source>
        <dbReference type="EMBL" id="TNN48092.1"/>
    </source>
</evidence>
<dbReference type="Proteomes" id="UP000314294">
    <property type="component" value="Unassembled WGS sequence"/>
</dbReference>
<evidence type="ECO:0000313" key="3">
    <source>
        <dbReference type="Proteomes" id="UP000314294"/>
    </source>
</evidence>
<sequence length="239" mass="26651">MRTDGANTHWTLGAEHSEEDKPDAHVSVTHFESSALCLHDQLRPKSDSSGSLIHTYTARRTEIRASARKEAASPVPARSSCPRTTYCTLTGTDSVVHPISLVWFHYTRNTGSDLVTRSRRKGQRFCDEDCRTDWRGRHGGTLSEANGSLPREQRCLERIGTHVTWAESLSVRTFHGNEVFHRMQQVTEWLVLAAVGLSVPTALPAASWLTAQGLLPIGYDSRWVIIRQEPTARSPAHSL</sequence>
<name>A0A4Z2G676_9TELE</name>
<feature type="compositionally biased region" description="Polar residues" evidence="1">
    <location>
        <begin position="1"/>
        <end position="10"/>
    </location>
</feature>
<feature type="compositionally biased region" description="Basic and acidic residues" evidence="1">
    <location>
        <begin position="15"/>
        <end position="24"/>
    </location>
</feature>
<proteinExistence type="predicted"/>
<protein>
    <submittedName>
        <fullName evidence="2">Uncharacterized protein</fullName>
    </submittedName>
</protein>
<comment type="caution">
    <text evidence="2">The sequence shown here is derived from an EMBL/GenBank/DDBJ whole genome shotgun (WGS) entry which is preliminary data.</text>
</comment>
<dbReference type="AlphaFoldDB" id="A0A4Z2G676"/>
<organism evidence="2 3">
    <name type="scientific">Liparis tanakae</name>
    <name type="common">Tanaka's snailfish</name>
    <dbReference type="NCBI Taxonomy" id="230148"/>
    <lineage>
        <taxon>Eukaryota</taxon>
        <taxon>Metazoa</taxon>
        <taxon>Chordata</taxon>
        <taxon>Craniata</taxon>
        <taxon>Vertebrata</taxon>
        <taxon>Euteleostomi</taxon>
        <taxon>Actinopterygii</taxon>
        <taxon>Neopterygii</taxon>
        <taxon>Teleostei</taxon>
        <taxon>Neoteleostei</taxon>
        <taxon>Acanthomorphata</taxon>
        <taxon>Eupercaria</taxon>
        <taxon>Perciformes</taxon>
        <taxon>Cottioidei</taxon>
        <taxon>Cottales</taxon>
        <taxon>Liparidae</taxon>
        <taxon>Liparis</taxon>
    </lineage>
</organism>
<reference evidence="2 3" key="1">
    <citation type="submission" date="2019-03" db="EMBL/GenBank/DDBJ databases">
        <title>First draft genome of Liparis tanakae, snailfish: a comprehensive survey of snailfish specific genes.</title>
        <authorList>
            <person name="Kim W."/>
            <person name="Song I."/>
            <person name="Jeong J.-H."/>
            <person name="Kim D."/>
            <person name="Kim S."/>
            <person name="Ryu S."/>
            <person name="Song J.Y."/>
            <person name="Lee S.K."/>
        </authorList>
    </citation>
    <scope>NUCLEOTIDE SEQUENCE [LARGE SCALE GENOMIC DNA]</scope>
    <source>
        <tissue evidence="2">Muscle</tissue>
    </source>
</reference>